<dbReference type="Proteomes" id="UP000000379">
    <property type="component" value="Chromosome"/>
</dbReference>
<dbReference type="KEGG" id="tra:Trad_2164"/>
<evidence type="ECO:0000313" key="3">
    <source>
        <dbReference type="Proteomes" id="UP000000379"/>
    </source>
</evidence>
<evidence type="ECO:0000256" key="1">
    <source>
        <dbReference type="SAM" id="Phobius"/>
    </source>
</evidence>
<dbReference type="AlphaFoldDB" id="D7CRU9"/>
<protein>
    <recommendedName>
        <fullName evidence="4">Small multi-drug export protein</fullName>
    </recommendedName>
</protein>
<keyword evidence="1" id="KW-1133">Transmembrane helix</keyword>
<dbReference type="Pfam" id="PF06695">
    <property type="entry name" value="Sm_multidrug_ex"/>
    <property type="match status" value="1"/>
</dbReference>
<feature type="transmembrane region" description="Helical" evidence="1">
    <location>
        <begin position="88"/>
        <end position="107"/>
    </location>
</feature>
<feature type="transmembrane region" description="Helical" evidence="1">
    <location>
        <begin position="119"/>
        <end position="142"/>
    </location>
</feature>
<dbReference type="EMBL" id="CP002049">
    <property type="protein sequence ID" value="ADI15277.1"/>
    <property type="molecule type" value="Genomic_DNA"/>
</dbReference>
<dbReference type="HOGENOM" id="CLU_1794523_0_0_0"/>
<gene>
    <name evidence="2" type="ordered locus">Trad_2164</name>
</gene>
<keyword evidence="3" id="KW-1185">Reference proteome</keyword>
<proteinExistence type="predicted"/>
<reference evidence="3" key="1">
    <citation type="submission" date="2010-05" db="EMBL/GenBank/DDBJ databases">
        <title>The complete genome of Truepera radiovictris DSM 17093.</title>
        <authorList>
            <consortium name="US DOE Joint Genome Institute (JGI-PGF)"/>
            <person name="Lucas S."/>
            <person name="Copeland A."/>
            <person name="Lapidus A."/>
            <person name="Glavina del Rio T."/>
            <person name="Dalin E."/>
            <person name="Tice H."/>
            <person name="Bruce D."/>
            <person name="Goodwin L."/>
            <person name="Pitluck S."/>
            <person name="Kyrpides N."/>
            <person name="Mavromatis K."/>
            <person name="Ovchinnikova G."/>
            <person name="Munk A.C."/>
            <person name="Detter J.C."/>
            <person name="Han C."/>
            <person name="Tapia R."/>
            <person name="Land M."/>
            <person name="Hauser L."/>
            <person name="Markowitz V."/>
            <person name="Cheng J.-F."/>
            <person name="Hugenholtz P."/>
            <person name="Woyke T."/>
            <person name="Wu D."/>
            <person name="Tindall B."/>
            <person name="Pomrenke H.G."/>
            <person name="Brambilla E."/>
            <person name="Klenk H.-P."/>
            <person name="Eisen J.A."/>
        </authorList>
    </citation>
    <scope>NUCLEOTIDE SEQUENCE [LARGE SCALE GENOMIC DNA]</scope>
    <source>
        <strain evidence="3">DSM 17093 / CIP 108686 / LMG 22925 / RQ-24</strain>
    </source>
</reference>
<name>D7CRU9_TRURR</name>
<dbReference type="InterPro" id="IPR009577">
    <property type="entry name" value="Sm_multidrug_ex"/>
</dbReference>
<reference evidence="2 3" key="2">
    <citation type="journal article" date="2011" name="Stand. Genomic Sci.">
        <title>Complete genome sequence of Truepera radiovictrix type strain (RQ-24).</title>
        <authorList>
            <person name="Ivanova N."/>
            <person name="Rohde C."/>
            <person name="Munk C."/>
            <person name="Nolan M."/>
            <person name="Lucas S."/>
            <person name="Del Rio T.G."/>
            <person name="Tice H."/>
            <person name="Deshpande S."/>
            <person name="Cheng J.F."/>
            <person name="Tapia R."/>
            <person name="Han C."/>
            <person name="Goodwin L."/>
            <person name="Pitluck S."/>
            <person name="Liolios K."/>
            <person name="Mavromatis K."/>
            <person name="Mikhailova N."/>
            <person name="Pati A."/>
            <person name="Chen A."/>
            <person name="Palaniappan K."/>
            <person name="Land M."/>
            <person name="Hauser L."/>
            <person name="Chang Y.J."/>
            <person name="Jeffries C.D."/>
            <person name="Brambilla E."/>
            <person name="Rohde M."/>
            <person name="Goker M."/>
            <person name="Tindall B.J."/>
            <person name="Woyke T."/>
            <person name="Bristow J."/>
            <person name="Eisen J.A."/>
            <person name="Markowitz V."/>
            <person name="Hugenholtz P."/>
            <person name="Kyrpides N.C."/>
            <person name="Klenk H.P."/>
            <person name="Lapidus A."/>
        </authorList>
    </citation>
    <scope>NUCLEOTIDE SEQUENCE [LARGE SCALE GENOMIC DNA]</scope>
    <source>
        <strain evidence="3">DSM 17093 / CIP 108686 / LMG 22925 / RQ-24</strain>
    </source>
</reference>
<accession>D7CRU9</accession>
<keyword evidence="1" id="KW-0472">Membrane</keyword>
<feature type="transmembrane region" description="Helical" evidence="1">
    <location>
        <begin position="41"/>
        <end position="60"/>
    </location>
</feature>
<evidence type="ECO:0000313" key="2">
    <source>
        <dbReference type="EMBL" id="ADI15277.1"/>
    </source>
</evidence>
<dbReference type="eggNOG" id="COG2426">
    <property type="taxonomic scope" value="Bacteria"/>
</dbReference>
<sequence>MDLAAYLGKAATAWFLGFFPFFEIYVAVPSALALGLDPASAVLWPVLGNFAPVPLILFGYEQLMRVGAFRRLLGGRTSARFTHLVERYGAPFVLLITPWIGVWLVAATARALGMARRPLLFYALLSITVYAVVITAGLNLGFEALGG</sequence>
<feature type="transmembrane region" description="Helical" evidence="1">
    <location>
        <begin position="12"/>
        <end position="34"/>
    </location>
</feature>
<keyword evidence="1" id="KW-0812">Transmembrane</keyword>
<dbReference type="STRING" id="649638.Trad_2164"/>
<organism evidence="2 3">
    <name type="scientific">Truepera radiovictrix (strain DSM 17093 / CIP 108686 / LMG 22925 / RQ-24)</name>
    <dbReference type="NCBI Taxonomy" id="649638"/>
    <lineage>
        <taxon>Bacteria</taxon>
        <taxon>Thermotogati</taxon>
        <taxon>Deinococcota</taxon>
        <taxon>Deinococci</taxon>
        <taxon>Trueperales</taxon>
        <taxon>Trueperaceae</taxon>
        <taxon>Truepera</taxon>
    </lineage>
</organism>
<dbReference type="RefSeq" id="WP_013178641.1">
    <property type="nucleotide sequence ID" value="NC_014221.1"/>
</dbReference>
<evidence type="ECO:0008006" key="4">
    <source>
        <dbReference type="Google" id="ProtNLM"/>
    </source>
</evidence>